<dbReference type="GO" id="GO:0050821">
    <property type="term" value="P:protein stabilization"/>
    <property type="evidence" value="ECO:0007669"/>
    <property type="project" value="TreeGrafter"/>
</dbReference>
<accession>D3PAJ4</accession>
<protein>
    <submittedName>
        <fullName evidence="4">Outer membrane protein OmpH</fullName>
    </submittedName>
</protein>
<dbReference type="GO" id="GO:0005829">
    <property type="term" value="C:cytosol"/>
    <property type="evidence" value="ECO:0007669"/>
    <property type="project" value="TreeGrafter"/>
</dbReference>
<dbReference type="InterPro" id="IPR005632">
    <property type="entry name" value="Chaperone_Skp"/>
</dbReference>
<dbReference type="KEGG" id="ddf:DEFDS_0105"/>
<dbReference type="InterPro" id="IPR024930">
    <property type="entry name" value="Skp_dom_sf"/>
</dbReference>
<organism evidence="4 5">
    <name type="scientific">Deferribacter desulfuricans (strain DSM 14783 / JCM 11476 / NBRC 101012 / SSM1)</name>
    <dbReference type="NCBI Taxonomy" id="639282"/>
    <lineage>
        <taxon>Bacteria</taxon>
        <taxon>Pseudomonadati</taxon>
        <taxon>Deferribacterota</taxon>
        <taxon>Deferribacteres</taxon>
        <taxon>Deferribacterales</taxon>
        <taxon>Deferribacteraceae</taxon>
        <taxon>Deferribacter</taxon>
    </lineage>
</organism>
<keyword evidence="3" id="KW-0175">Coiled coil</keyword>
<dbReference type="GO" id="GO:0051082">
    <property type="term" value="F:unfolded protein binding"/>
    <property type="evidence" value="ECO:0007669"/>
    <property type="project" value="InterPro"/>
</dbReference>
<evidence type="ECO:0000313" key="5">
    <source>
        <dbReference type="Proteomes" id="UP000001520"/>
    </source>
</evidence>
<dbReference type="AlphaFoldDB" id="D3PAJ4"/>
<dbReference type="Gene3D" id="3.30.910.20">
    <property type="entry name" value="Skp domain"/>
    <property type="match status" value="1"/>
</dbReference>
<evidence type="ECO:0000256" key="2">
    <source>
        <dbReference type="ARBA" id="ARBA00022729"/>
    </source>
</evidence>
<dbReference type="SMART" id="SM00935">
    <property type="entry name" value="OmpH"/>
    <property type="match status" value="1"/>
</dbReference>
<keyword evidence="2" id="KW-0732">Signal</keyword>
<name>D3PAJ4_DEFDS</name>
<dbReference type="SUPFAM" id="SSF111384">
    <property type="entry name" value="OmpH-like"/>
    <property type="match status" value="1"/>
</dbReference>
<dbReference type="PANTHER" id="PTHR35089">
    <property type="entry name" value="CHAPERONE PROTEIN SKP"/>
    <property type="match status" value="1"/>
</dbReference>
<feature type="coiled-coil region" evidence="3">
    <location>
        <begin position="45"/>
        <end position="116"/>
    </location>
</feature>
<evidence type="ECO:0000256" key="3">
    <source>
        <dbReference type="SAM" id="Coils"/>
    </source>
</evidence>
<evidence type="ECO:0000256" key="1">
    <source>
        <dbReference type="ARBA" id="ARBA00009091"/>
    </source>
</evidence>
<comment type="similarity">
    <text evidence="1">Belongs to the Skp family.</text>
</comment>
<dbReference type="eggNOG" id="COG2825">
    <property type="taxonomic scope" value="Bacteria"/>
</dbReference>
<dbReference type="EMBL" id="AP011529">
    <property type="protein sequence ID" value="BAI79617.1"/>
    <property type="molecule type" value="Genomic_DNA"/>
</dbReference>
<dbReference type="HOGENOM" id="CLU_101388_3_1_0"/>
<dbReference type="Pfam" id="PF03938">
    <property type="entry name" value="OmpH"/>
    <property type="match status" value="1"/>
</dbReference>
<dbReference type="RefSeq" id="WP_013006865.1">
    <property type="nucleotide sequence ID" value="NC_013939.1"/>
</dbReference>
<proteinExistence type="inferred from homology"/>
<dbReference type="OrthoDB" id="5294628at2"/>
<dbReference type="STRING" id="639282.DEFDS_0105"/>
<gene>
    <name evidence="4" type="ordered locus">DEFDS_0105</name>
</gene>
<evidence type="ECO:0000313" key="4">
    <source>
        <dbReference type="EMBL" id="BAI79617.1"/>
    </source>
</evidence>
<sequence length="175" mass="20091">MKRKVGVLFLAIFFVLIGSAYAELKVAVVNMQKALDECDAGKAAVEEMKKLYSAKQKEISEKQNELKKMQEEINNQSALLSEDAKQAKLDEYQQKLKDLKRYVADSNEELKKKEQEFISKIATDLKAVVEKLGKELKYDIILEARESGVLYNSGKVDITSLVIERYNKEWHARKK</sequence>
<dbReference type="Proteomes" id="UP000001520">
    <property type="component" value="Chromosome"/>
</dbReference>
<keyword evidence="5" id="KW-1185">Reference proteome</keyword>
<reference evidence="4 5" key="1">
    <citation type="journal article" date="2010" name="DNA Res.">
        <title>Bacterial lifestyle in a deep-sea hydrothermal vent chimney revealed by the genome sequence of the thermophilic bacterium Deferribacter desulfuricans SSM1.</title>
        <authorList>
            <person name="Takaki Y."/>
            <person name="Shimamura S."/>
            <person name="Nakagawa S."/>
            <person name="Fukuhara Y."/>
            <person name="Horikawa H."/>
            <person name="Ankai A."/>
            <person name="Harada T."/>
            <person name="Hosoyama A."/>
            <person name="Oguchi A."/>
            <person name="Fukui S."/>
            <person name="Fujita N."/>
            <person name="Takami H."/>
            <person name="Takai K."/>
        </authorList>
    </citation>
    <scope>NUCLEOTIDE SEQUENCE [LARGE SCALE GENOMIC DNA]</scope>
    <source>
        <strain evidence="5">DSM 14783 / JCM 11476 / NBRC 101012 / SSM1</strain>
    </source>
</reference>
<dbReference type="PANTHER" id="PTHR35089:SF1">
    <property type="entry name" value="CHAPERONE PROTEIN SKP"/>
    <property type="match status" value="1"/>
</dbReference>